<comment type="caution">
    <text evidence="1">The sequence shown here is derived from an EMBL/GenBank/DDBJ whole genome shotgun (WGS) entry which is preliminary data.</text>
</comment>
<keyword evidence="1" id="KW-0067">ATP-binding</keyword>
<protein>
    <submittedName>
        <fullName evidence="1">ATP-binding protein</fullName>
    </submittedName>
</protein>
<dbReference type="Gene3D" id="3.40.50.300">
    <property type="entry name" value="P-loop containing nucleotide triphosphate hydrolases"/>
    <property type="match status" value="1"/>
</dbReference>
<sequence>MWLIVMKGPPGSGKSTIARALSRRLCYPLIDKDDILDILHRDEQVPDVLDNNAQLASGLSYDVMFHVARRQLLQGLSVICDSPLTSIIGYRQAQTIAAENRATLAIVECCCPDTTQWSQRIDARKMLSLPPHHQTDWHAVQSYLSYNRSESSYPITHLHLMTDTTNPLEQCVDTIVNWLEMS</sequence>
<keyword evidence="2" id="KW-1185">Reference proteome</keyword>
<proteinExistence type="predicted"/>
<dbReference type="RefSeq" id="WP_220203337.1">
    <property type="nucleotide sequence ID" value="NZ_BNJK01000001.1"/>
</dbReference>
<organism evidence="1 2">
    <name type="scientific">Reticulibacter mediterranei</name>
    <dbReference type="NCBI Taxonomy" id="2778369"/>
    <lineage>
        <taxon>Bacteria</taxon>
        <taxon>Bacillati</taxon>
        <taxon>Chloroflexota</taxon>
        <taxon>Ktedonobacteria</taxon>
        <taxon>Ktedonobacterales</taxon>
        <taxon>Reticulibacteraceae</taxon>
        <taxon>Reticulibacter</taxon>
    </lineage>
</organism>
<evidence type="ECO:0000313" key="1">
    <source>
        <dbReference type="EMBL" id="GHO92511.1"/>
    </source>
</evidence>
<reference evidence="1" key="1">
    <citation type="submission" date="2020-10" db="EMBL/GenBank/DDBJ databases">
        <title>Taxonomic study of unclassified bacteria belonging to the class Ktedonobacteria.</title>
        <authorList>
            <person name="Yabe S."/>
            <person name="Wang C.M."/>
            <person name="Zheng Y."/>
            <person name="Sakai Y."/>
            <person name="Cavaletti L."/>
            <person name="Monciardini P."/>
            <person name="Donadio S."/>
        </authorList>
    </citation>
    <scope>NUCLEOTIDE SEQUENCE</scope>
    <source>
        <strain evidence="1">ID150040</strain>
    </source>
</reference>
<gene>
    <name evidence="1" type="ORF">KSF_025590</name>
</gene>
<dbReference type="Pfam" id="PF13671">
    <property type="entry name" value="AAA_33"/>
    <property type="match status" value="1"/>
</dbReference>
<dbReference type="PANTHER" id="PTHR37807:SF3">
    <property type="entry name" value="OS07G0160300 PROTEIN"/>
    <property type="match status" value="1"/>
</dbReference>
<dbReference type="GO" id="GO:0005524">
    <property type="term" value="F:ATP binding"/>
    <property type="evidence" value="ECO:0007669"/>
    <property type="project" value="UniProtKB-KW"/>
</dbReference>
<accession>A0A8J3INA1</accession>
<name>A0A8J3INA1_9CHLR</name>
<dbReference type="AlphaFoldDB" id="A0A8J3INA1"/>
<dbReference type="InterPro" id="IPR027417">
    <property type="entry name" value="P-loop_NTPase"/>
</dbReference>
<keyword evidence="1" id="KW-0547">Nucleotide-binding</keyword>
<dbReference type="SUPFAM" id="SSF52540">
    <property type="entry name" value="P-loop containing nucleoside triphosphate hydrolases"/>
    <property type="match status" value="1"/>
</dbReference>
<dbReference type="Proteomes" id="UP000597444">
    <property type="component" value="Unassembled WGS sequence"/>
</dbReference>
<dbReference type="EMBL" id="BNJK01000001">
    <property type="protein sequence ID" value="GHO92511.1"/>
    <property type="molecule type" value="Genomic_DNA"/>
</dbReference>
<evidence type="ECO:0000313" key="2">
    <source>
        <dbReference type="Proteomes" id="UP000597444"/>
    </source>
</evidence>
<dbReference type="PANTHER" id="PTHR37807">
    <property type="entry name" value="OS07G0160300 PROTEIN"/>
    <property type="match status" value="1"/>
</dbReference>